<dbReference type="PROSITE" id="PS00233">
    <property type="entry name" value="CHIT_BIND_RR_1"/>
    <property type="match status" value="1"/>
</dbReference>
<dbReference type="InterPro" id="IPR031311">
    <property type="entry name" value="CHIT_BIND_RR_consensus"/>
</dbReference>
<protein>
    <recommendedName>
        <fullName evidence="6">Calcification-associated peptide-2</fullName>
    </recommendedName>
</protein>
<accession>A0AAE1NVQ3</accession>
<reference evidence="4" key="1">
    <citation type="submission" date="2023-11" db="EMBL/GenBank/DDBJ databases">
        <title>Genome assemblies of two species of porcelain crab, Petrolisthes cinctipes and Petrolisthes manimaculis (Anomura: Porcellanidae).</title>
        <authorList>
            <person name="Angst P."/>
        </authorList>
    </citation>
    <scope>NUCLEOTIDE SEQUENCE</scope>
    <source>
        <strain evidence="4">PB745_02</strain>
        <tissue evidence="4">Gill</tissue>
    </source>
</reference>
<dbReference type="Proteomes" id="UP001292094">
    <property type="component" value="Unassembled WGS sequence"/>
</dbReference>
<feature type="region of interest" description="Disordered" evidence="3">
    <location>
        <begin position="124"/>
        <end position="156"/>
    </location>
</feature>
<dbReference type="AlphaFoldDB" id="A0AAE1NVQ3"/>
<feature type="compositionally biased region" description="Acidic residues" evidence="3">
    <location>
        <begin position="139"/>
        <end position="156"/>
    </location>
</feature>
<evidence type="ECO:0000313" key="4">
    <source>
        <dbReference type="EMBL" id="KAK4296217.1"/>
    </source>
</evidence>
<name>A0AAE1NVQ3_9EUCA</name>
<evidence type="ECO:0000256" key="2">
    <source>
        <dbReference type="PROSITE-ProRule" id="PRU00497"/>
    </source>
</evidence>
<gene>
    <name evidence="4" type="ORF">Pmani_031269</name>
</gene>
<dbReference type="InterPro" id="IPR000618">
    <property type="entry name" value="Insect_cuticle"/>
</dbReference>
<proteinExistence type="predicted"/>
<keyword evidence="1 2" id="KW-0193">Cuticle</keyword>
<organism evidence="4 5">
    <name type="scientific">Petrolisthes manimaculis</name>
    <dbReference type="NCBI Taxonomy" id="1843537"/>
    <lineage>
        <taxon>Eukaryota</taxon>
        <taxon>Metazoa</taxon>
        <taxon>Ecdysozoa</taxon>
        <taxon>Arthropoda</taxon>
        <taxon>Crustacea</taxon>
        <taxon>Multicrustacea</taxon>
        <taxon>Malacostraca</taxon>
        <taxon>Eumalacostraca</taxon>
        <taxon>Eucarida</taxon>
        <taxon>Decapoda</taxon>
        <taxon>Pleocyemata</taxon>
        <taxon>Anomura</taxon>
        <taxon>Galatheoidea</taxon>
        <taxon>Porcellanidae</taxon>
        <taxon>Petrolisthes</taxon>
    </lineage>
</organism>
<evidence type="ECO:0000256" key="1">
    <source>
        <dbReference type="ARBA" id="ARBA00022460"/>
    </source>
</evidence>
<dbReference type="Pfam" id="PF00379">
    <property type="entry name" value="Chitin_bind_4"/>
    <property type="match status" value="1"/>
</dbReference>
<sequence>MNEDGCGEQQLGGGWSVLRSATPITHIANPSHPKSQAYVQTQRSFPLHPQIVLLLGLVALAAARPESVLDMDLEDIHQDLDIDEDNVFHGEYRWTSPEGNEYFVKYVADDDGYRVLESNAVPITDGGVAANGAQGSFGSDEDSDEDDDDDDDDFFD</sequence>
<evidence type="ECO:0008006" key="6">
    <source>
        <dbReference type="Google" id="ProtNLM"/>
    </source>
</evidence>
<dbReference type="PROSITE" id="PS51155">
    <property type="entry name" value="CHIT_BIND_RR_2"/>
    <property type="match status" value="1"/>
</dbReference>
<keyword evidence="5" id="KW-1185">Reference proteome</keyword>
<dbReference type="EMBL" id="JAWZYT010003905">
    <property type="protein sequence ID" value="KAK4296217.1"/>
    <property type="molecule type" value="Genomic_DNA"/>
</dbReference>
<dbReference type="GO" id="GO:0042302">
    <property type="term" value="F:structural constituent of cuticle"/>
    <property type="evidence" value="ECO:0007669"/>
    <property type="project" value="UniProtKB-UniRule"/>
</dbReference>
<evidence type="ECO:0000313" key="5">
    <source>
        <dbReference type="Proteomes" id="UP001292094"/>
    </source>
</evidence>
<evidence type="ECO:0000256" key="3">
    <source>
        <dbReference type="SAM" id="MobiDB-lite"/>
    </source>
</evidence>
<comment type="caution">
    <text evidence="4">The sequence shown here is derived from an EMBL/GenBank/DDBJ whole genome shotgun (WGS) entry which is preliminary data.</text>
</comment>